<feature type="region of interest" description="Disordered" evidence="1">
    <location>
        <begin position="136"/>
        <end position="168"/>
    </location>
</feature>
<accession>A0AB39N848</accession>
<dbReference type="Gene3D" id="3.90.1010.20">
    <property type="match status" value="2"/>
</dbReference>
<evidence type="ECO:0000256" key="1">
    <source>
        <dbReference type="SAM" id="MobiDB-lite"/>
    </source>
</evidence>
<feature type="domain" description="FMN-binding" evidence="2">
    <location>
        <begin position="165"/>
        <end position="238"/>
    </location>
</feature>
<organism evidence="3">
    <name type="scientific">Streptomyces sp. R11</name>
    <dbReference type="NCBI Taxonomy" id="3238625"/>
    <lineage>
        <taxon>Bacteria</taxon>
        <taxon>Bacillati</taxon>
        <taxon>Actinomycetota</taxon>
        <taxon>Actinomycetes</taxon>
        <taxon>Kitasatosporales</taxon>
        <taxon>Streptomycetaceae</taxon>
        <taxon>Streptomyces</taxon>
    </lineage>
</organism>
<dbReference type="InterPro" id="IPR007329">
    <property type="entry name" value="FMN-bd"/>
</dbReference>
<feature type="compositionally biased region" description="Low complexity" evidence="1">
    <location>
        <begin position="27"/>
        <end position="61"/>
    </location>
</feature>
<dbReference type="GO" id="GO:0016020">
    <property type="term" value="C:membrane"/>
    <property type="evidence" value="ECO:0007669"/>
    <property type="project" value="InterPro"/>
</dbReference>
<name>A0AB39N848_9ACTN</name>
<dbReference type="Pfam" id="PF04205">
    <property type="entry name" value="FMN_bind"/>
    <property type="match status" value="2"/>
</dbReference>
<gene>
    <name evidence="3" type="ORF">AB5J55_32790</name>
</gene>
<feature type="domain" description="FMN-binding" evidence="2">
    <location>
        <begin position="63"/>
        <end position="136"/>
    </location>
</feature>
<dbReference type="AlphaFoldDB" id="A0AB39N848"/>
<feature type="compositionally biased region" description="Low complexity" evidence="1">
    <location>
        <begin position="136"/>
        <end position="155"/>
    </location>
</feature>
<dbReference type="SMART" id="SM00900">
    <property type="entry name" value="FMN_bind"/>
    <property type="match status" value="2"/>
</dbReference>
<dbReference type="EMBL" id="CP163432">
    <property type="protein sequence ID" value="XDQ14082.1"/>
    <property type="molecule type" value="Genomic_DNA"/>
</dbReference>
<proteinExistence type="predicted"/>
<feature type="region of interest" description="Disordered" evidence="1">
    <location>
        <begin position="27"/>
        <end position="62"/>
    </location>
</feature>
<evidence type="ECO:0000259" key="2">
    <source>
        <dbReference type="SMART" id="SM00900"/>
    </source>
</evidence>
<evidence type="ECO:0000313" key="3">
    <source>
        <dbReference type="EMBL" id="XDQ14082.1"/>
    </source>
</evidence>
<feature type="compositionally biased region" description="Polar residues" evidence="1">
    <location>
        <begin position="156"/>
        <end position="165"/>
    </location>
</feature>
<dbReference type="RefSeq" id="WP_369274066.1">
    <property type="nucleotide sequence ID" value="NZ_CP163432.1"/>
</dbReference>
<reference evidence="3" key="1">
    <citation type="submission" date="2024-07" db="EMBL/GenBank/DDBJ databases">
        <authorList>
            <person name="Yu S.T."/>
        </authorList>
    </citation>
    <scope>NUCLEOTIDE SEQUENCE</scope>
    <source>
        <strain evidence="3">R11</strain>
    </source>
</reference>
<sequence>MKRAIPVLVLSIAGLIPVWRYEPSLGTAATPAPTPSASSSAASGSDSGSGSGSTVVKGTTVQTEKGPVQVRVAFEGTEIASVKMLQQPNHPQTTAAVPKLIAETLEAQSADIDTVSGATITSDGYKESLQAAIDANAESASTSSPSASASAASQSRTVDGSTVNTDKGPVQVRVTFDGDEIASVKMLQQPNHPQTTAAVPKLIAETLEAQSADIDTVSGATITSDGYKESLQAAIDAKG</sequence>
<dbReference type="GO" id="GO:0010181">
    <property type="term" value="F:FMN binding"/>
    <property type="evidence" value="ECO:0007669"/>
    <property type="project" value="InterPro"/>
</dbReference>
<protein>
    <submittedName>
        <fullName evidence="3">FMN-binding protein</fullName>
    </submittedName>
</protein>